<evidence type="ECO:0000256" key="10">
    <source>
        <dbReference type="HAMAP-Rule" id="MF_00454"/>
    </source>
</evidence>
<dbReference type="NCBIfam" id="TIGR00494">
    <property type="entry name" value="crcB"/>
    <property type="match status" value="1"/>
</dbReference>
<keyword evidence="10" id="KW-0915">Sodium</keyword>
<keyword evidence="4 10" id="KW-1133">Transmembrane helix</keyword>
<feature type="binding site" evidence="10">
    <location>
        <position position="101"/>
    </location>
    <ligand>
        <name>Na(+)</name>
        <dbReference type="ChEBI" id="CHEBI:29101"/>
        <note>structural</note>
    </ligand>
</feature>
<keyword evidence="3 10" id="KW-0812">Transmembrane</keyword>
<evidence type="ECO:0000256" key="4">
    <source>
        <dbReference type="ARBA" id="ARBA00022989"/>
    </source>
</evidence>
<dbReference type="OrthoDB" id="4408652at2"/>
<evidence type="ECO:0000313" key="11">
    <source>
        <dbReference type="EMBL" id="KAA9154323.1"/>
    </source>
</evidence>
<dbReference type="HAMAP" id="MF_00454">
    <property type="entry name" value="FluC"/>
    <property type="match status" value="1"/>
</dbReference>
<dbReference type="GO" id="GO:0062054">
    <property type="term" value="F:fluoride channel activity"/>
    <property type="evidence" value="ECO:0007669"/>
    <property type="project" value="UniProtKB-UniRule"/>
</dbReference>
<accession>A0A5N0URQ3</accession>
<comment type="activity regulation">
    <text evidence="10">Na(+) is not transported, but it plays an essential structural role and its presence is essential for fluoride channel function.</text>
</comment>
<evidence type="ECO:0000256" key="7">
    <source>
        <dbReference type="ARBA" id="ARBA00035120"/>
    </source>
</evidence>
<comment type="function">
    <text evidence="9 10">Fluoride-specific ion channel. Important for reducing fluoride concentration in the cell, thus reducing its toxicity.</text>
</comment>
<dbReference type="Proteomes" id="UP000319769">
    <property type="component" value="Unassembled WGS sequence"/>
</dbReference>
<reference evidence="11" key="1">
    <citation type="submission" date="2019-09" db="EMBL/GenBank/DDBJ databases">
        <authorList>
            <person name="Teo W.F.A."/>
            <person name="Duangmal K."/>
        </authorList>
    </citation>
    <scope>NUCLEOTIDE SEQUENCE [LARGE SCALE GENOMIC DNA]</scope>
    <source>
        <strain evidence="11">K81G1</strain>
    </source>
</reference>
<proteinExistence type="inferred from homology"/>
<evidence type="ECO:0000256" key="1">
    <source>
        <dbReference type="ARBA" id="ARBA00004651"/>
    </source>
</evidence>
<keyword evidence="10" id="KW-0479">Metal-binding</keyword>
<dbReference type="InterPro" id="IPR003691">
    <property type="entry name" value="FluC"/>
</dbReference>
<evidence type="ECO:0000256" key="5">
    <source>
        <dbReference type="ARBA" id="ARBA00023136"/>
    </source>
</evidence>
<gene>
    <name evidence="10 11" type="primary">crcB</name>
    <name evidence="10" type="synonym">fluC</name>
    <name evidence="11" type="ORF">FPZ12_032495</name>
</gene>
<evidence type="ECO:0000256" key="9">
    <source>
        <dbReference type="ARBA" id="ARBA00049940"/>
    </source>
</evidence>
<organism evidence="11 12">
    <name type="scientific">Amycolatopsis acidicola</name>
    <dbReference type="NCBI Taxonomy" id="2596893"/>
    <lineage>
        <taxon>Bacteria</taxon>
        <taxon>Bacillati</taxon>
        <taxon>Actinomycetota</taxon>
        <taxon>Actinomycetes</taxon>
        <taxon>Pseudonocardiales</taxon>
        <taxon>Pseudonocardiaceae</taxon>
        <taxon>Amycolatopsis</taxon>
    </lineage>
</organism>
<evidence type="ECO:0000313" key="12">
    <source>
        <dbReference type="Proteomes" id="UP000319769"/>
    </source>
</evidence>
<feature type="binding site" evidence="10">
    <location>
        <position position="98"/>
    </location>
    <ligand>
        <name>Na(+)</name>
        <dbReference type="ChEBI" id="CHEBI:29101"/>
        <note>structural</note>
    </ligand>
</feature>
<feature type="transmembrane region" description="Helical" evidence="10">
    <location>
        <begin position="25"/>
        <end position="45"/>
    </location>
</feature>
<evidence type="ECO:0000256" key="8">
    <source>
        <dbReference type="ARBA" id="ARBA00035585"/>
    </source>
</evidence>
<feature type="transmembrane region" description="Helical" evidence="10">
    <location>
        <begin position="119"/>
        <end position="143"/>
    </location>
</feature>
<dbReference type="AlphaFoldDB" id="A0A5N0URQ3"/>
<dbReference type="RefSeq" id="WP_144752127.1">
    <property type="nucleotide sequence ID" value="NZ_VMNW02000067.1"/>
</dbReference>
<name>A0A5N0URQ3_9PSEU</name>
<evidence type="ECO:0000256" key="6">
    <source>
        <dbReference type="ARBA" id="ARBA00023303"/>
    </source>
</evidence>
<feature type="transmembrane region" description="Helical" evidence="10">
    <location>
        <begin position="57"/>
        <end position="78"/>
    </location>
</feature>
<comment type="similarity">
    <text evidence="7 10">Belongs to the fluoride channel Fluc/FEX (TC 1.A.43) family.</text>
</comment>
<sequence>MPENTEVAESAVLPRRRESWWRAHGAVLAVISAGGAIGALGRYGIGQWLPTRPGQFPWGTFLVNLSGCFLIGVLMVLITEVWSAHRLARPFLGVGILGGYTTFSTYTNEIRALLQPGTMLVAAAYLLLSLAGAMVAVVCGVWLTRALAGRGERA</sequence>
<dbReference type="EMBL" id="VMNW02000067">
    <property type="protein sequence ID" value="KAA9154323.1"/>
    <property type="molecule type" value="Genomic_DNA"/>
</dbReference>
<keyword evidence="2 10" id="KW-1003">Cell membrane</keyword>
<dbReference type="GO" id="GO:0046872">
    <property type="term" value="F:metal ion binding"/>
    <property type="evidence" value="ECO:0007669"/>
    <property type="project" value="UniProtKB-KW"/>
</dbReference>
<comment type="caution">
    <text evidence="11">The sequence shown here is derived from an EMBL/GenBank/DDBJ whole genome shotgun (WGS) entry which is preliminary data.</text>
</comment>
<evidence type="ECO:0000256" key="2">
    <source>
        <dbReference type="ARBA" id="ARBA00022475"/>
    </source>
</evidence>
<dbReference type="Pfam" id="PF02537">
    <property type="entry name" value="CRCB"/>
    <property type="match status" value="1"/>
</dbReference>
<comment type="subcellular location">
    <subcellularLocation>
        <location evidence="1 10">Cell membrane</location>
        <topology evidence="1 10">Multi-pass membrane protein</topology>
    </subcellularLocation>
</comment>
<comment type="catalytic activity">
    <reaction evidence="8">
        <text>fluoride(in) = fluoride(out)</text>
        <dbReference type="Rhea" id="RHEA:76159"/>
        <dbReference type="ChEBI" id="CHEBI:17051"/>
    </reaction>
    <physiologicalReaction direction="left-to-right" evidence="8">
        <dbReference type="Rhea" id="RHEA:76160"/>
    </physiologicalReaction>
</comment>
<keyword evidence="12" id="KW-1185">Reference proteome</keyword>
<dbReference type="GO" id="GO:0005886">
    <property type="term" value="C:plasma membrane"/>
    <property type="evidence" value="ECO:0007669"/>
    <property type="project" value="UniProtKB-SubCell"/>
</dbReference>
<dbReference type="PANTHER" id="PTHR28259">
    <property type="entry name" value="FLUORIDE EXPORT PROTEIN 1-RELATED"/>
    <property type="match status" value="1"/>
</dbReference>
<dbReference type="PANTHER" id="PTHR28259:SF1">
    <property type="entry name" value="FLUORIDE EXPORT PROTEIN 1-RELATED"/>
    <property type="match status" value="1"/>
</dbReference>
<keyword evidence="10" id="KW-0813">Transport</keyword>
<dbReference type="GO" id="GO:0140114">
    <property type="term" value="P:cellular detoxification of fluoride"/>
    <property type="evidence" value="ECO:0007669"/>
    <property type="project" value="UniProtKB-UniRule"/>
</dbReference>
<evidence type="ECO:0000256" key="3">
    <source>
        <dbReference type="ARBA" id="ARBA00022692"/>
    </source>
</evidence>
<keyword evidence="10" id="KW-0406">Ion transport</keyword>
<keyword evidence="5 10" id="KW-0472">Membrane</keyword>
<keyword evidence="6 10" id="KW-0407">Ion channel</keyword>
<protein>
    <recommendedName>
        <fullName evidence="10">Fluoride-specific ion channel FluC</fullName>
    </recommendedName>
</protein>
<feature type="transmembrane region" description="Helical" evidence="10">
    <location>
        <begin position="90"/>
        <end position="107"/>
    </location>
</feature>